<reference evidence="1 2" key="1">
    <citation type="submission" date="2019-01" db="EMBL/GenBank/DDBJ databases">
        <title>High-quality-draft genome sequences of five non-tuberculosis mycobacteriaceae isolated from a nosocomial environment.</title>
        <authorList>
            <person name="Tiago I."/>
            <person name="Alarico S."/>
            <person name="Pereira S.G."/>
            <person name="Coelho C."/>
            <person name="Maranha A."/>
            <person name="Empadinhas N."/>
        </authorList>
    </citation>
    <scope>NUCLEOTIDE SEQUENCE [LARGE SCALE GENOMIC DNA]</scope>
    <source>
        <strain evidence="1 2">22DIII</strain>
    </source>
</reference>
<proteinExistence type="predicted"/>
<sequence length="282" mass="30483">MPRTIRSVRPLLERFEALDQVTLELDGHTTVAPLRYHSGRMMAGVFAARASALADKTPHSSLRPATIAPGVAAVVVIGFEFVTDIGPVDEVCIAVPLGPRLPGIPLATAVLRRDLPVWIWHLPVTTPIADVLGRRLWGFPKFVADVDIDPDLRSTALRRNGNNVLSMSGPALTGGTSWATRMRNHLWQNGSDVQVADHDFELDDVAISVRPGAARLDLATSDPVARDLDDVLISRSSIAYARSTGLRALLGMPQNLTPHVVDTLAEARRNPRATAWQAAGRA</sequence>
<dbReference type="Proteomes" id="UP000294952">
    <property type="component" value="Unassembled WGS sequence"/>
</dbReference>
<evidence type="ECO:0000313" key="1">
    <source>
        <dbReference type="EMBL" id="TDL07506.1"/>
    </source>
</evidence>
<protein>
    <recommendedName>
        <fullName evidence="3">Acetoacetate decarboxylase</fullName>
    </recommendedName>
</protein>
<evidence type="ECO:0000313" key="2">
    <source>
        <dbReference type="Proteomes" id="UP000294952"/>
    </source>
</evidence>
<dbReference type="RefSeq" id="WP_133414098.1">
    <property type="nucleotide sequence ID" value="NZ_SDLP01000004.1"/>
</dbReference>
<gene>
    <name evidence="1" type="ORF">EUA04_16515</name>
</gene>
<dbReference type="SUPFAM" id="SSF160104">
    <property type="entry name" value="Acetoacetate decarboxylase-like"/>
    <property type="match status" value="1"/>
</dbReference>
<name>A0A4R5X7X5_9MYCO</name>
<accession>A0A4R5X7X5</accession>
<dbReference type="EMBL" id="SDLP01000004">
    <property type="protein sequence ID" value="TDL07506.1"/>
    <property type="molecule type" value="Genomic_DNA"/>
</dbReference>
<dbReference type="Gene3D" id="2.40.400.10">
    <property type="entry name" value="Acetoacetate decarboxylase-like"/>
    <property type="match status" value="1"/>
</dbReference>
<dbReference type="AlphaFoldDB" id="A0A4R5X7X5"/>
<dbReference type="InterPro" id="IPR023375">
    <property type="entry name" value="ADC_dom_sf"/>
</dbReference>
<evidence type="ECO:0008006" key="3">
    <source>
        <dbReference type="Google" id="ProtNLM"/>
    </source>
</evidence>
<comment type="caution">
    <text evidence="1">The sequence shown here is derived from an EMBL/GenBank/DDBJ whole genome shotgun (WGS) entry which is preliminary data.</text>
</comment>
<organism evidence="1 2">
    <name type="scientific">Mycolicibacterium obuense</name>
    <dbReference type="NCBI Taxonomy" id="1807"/>
    <lineage>
        <taxon>Bacteria</taxon>
        <taxon>Bacillati</taxon>
        <taxon>Actinomycetota</taxon>
        <taxon>Actinomycetes</taxon>
        <taxon>Mycobacteriales</taxon>
        <taxon>Mycobacteriaceae</taxon>
        <taxon>Mycolicibacterium</taxon>
    </lineage>
</organism>